<feature type="domain" description="WDR11 second beta-propeller" evidence="2">
    <location>
        <begin position="492"/>
        <end position="781"/>
    </location>
</feature>
<organism evidence="4 5">
    <name type="scientific">Nezara viridula</name>
    <name type="common">Southern green stink bug</name>
    <name type="synonym">Cimex viridulus</name>
    <dbReference type="NCBI Taxonomy" id="85310"/>
    <lineage>
        <taxon>Eukaryota</taxon>
        <taxon>Metazoa</taxon>
        <taxon>Ecdysozoa</taxon>
        <taxon>Arthropoda</taxon>
        <taxon>Hexapoda</taxon>
        <taxon>Insecta</taxon>
        <taxon>Pterygota</taxon>
        <taxon>Neoptera</taxon>
        <taxon>Paraneoptera</taxon>
        <taxon>Hemiptera</taxon>
        <taxon>Heteroptera</taxon>
        <taxon>Panheteroptera</taxon>
        <taxon>Pentatomomorpha</taxon>
        <taxon>Pentatomoidea</taxon>
        <taxon>Pentatomidae</taxon>
        <taxon>Pentatominae</taxon>
        <taxon>Nezara</taxon>
    </lineage>
</organism>
<evidence type="ECO:0000259" key="1">
    <source>
        <dbReference type="Pfam" id="PF23751"/>
    </source>
</evidence>
<dbReference type="InterPro" id="IPR019775">
    <property type="entry name" value="WD40_repeat_CS"/>
</dbReference>
<dbReference type="InterPro" id="IPR057854">
    <property type="entry name" value="TPR_WDR11"/>
</dbReference>
<evidence type="ECO:0000259" key="2">
    <source>
        <dbReference type="Pfam" id="PF23752"/>
    </source>
</evidence>
<dbReference type="Gene3D" id="2.130.10.10">
    <property type="entry name" value="YVTN repeat-like/Quinoprotein amine dehydrogenase"/>
    <property type="match status" value="3"/>
</dbReference>
<dbReference type="SUPFAM" id="SSF50978">
    <property type="entry name" value="WD40 repeat-like"/>
    <property type="match status" value="2"/>
</dbReference>
<dbReference type="PANTHER" id="PTHR14593">
    <property type="entry name" value="WD REPEAT-CONTAINING PROTEIN 11"/>
    <property type="match status" value="1"/>
</dbReference>
<evidence type="ECO:0000313" key="5">
    <source>
        <dbReference type="Proteomes" id="UP001152798"/>
    </source>
</evidence>
<dbReference type="PROSITE" id="PS00678">
    <property type="entry name" value="WD_REPEATS_1"/>
    <property type="match status" value="1"/>
</dbReference>
<dbReference type="Pfam" id="PF23752">
    <property type="entry name" value="Beta-prop_WDR11_2nd"/>
    <property type="match status" value="1"/>
</dbReference>
<reference evidence="4" key="1">
    <citation type="submission" date="2022-01" db="EMBL/GenBank/DDBJ databases">
        <authorList>
            <person name="King R."/>
        </authorList>
    </citation>
    <scope>NUCLEOTIDE SEQUENCE</scope>
</reference>
<name>A0A9P0MPX9_NEZVI</name>
<dbReference type="GO" id="GO:0005737">
    <property type="term" value="C:cytoplasm"/>
    <property type="evidence" value="ECO:0007669"/>
    <property type="project" value="TreeGrafter"/>
</dbReference>
<dbReference type="Pfam" id="PF23751">
    <property type="entry name" value="Beta-prop_WDR11_1st"/>
    <property type="match status" value="1"/>
</dbReference>
<dbReference type="InterPro" id="IPR039694">
    <property type="entry name" value="WDR11"/>
</dbReference>
<protein>
    <recommendedName>
        <fullName evidence="6">WD repeat-containing protein 11</fullName>
    </recommendedName>
</protein>
<dbReference type="AlphaFoldDB" id="A0A9P0MPX9"/>
<gene>
    <name evidence="4" type="ORF">NEZAVI_LOCUS9862</name>
</gene>
<dbReference type="Proteomes" id="UP001152798">
    <property type="component" value="Chromosome 4"/>
</dbReference>
<accession>A0A9P0MPX9</accession>
<dbReference type="EMBL" id="OV725080">
    <property type="protein sequence ID" value="CAH1400674.1"/>
    <property type="molecule type" value="Genomic_DNA"/>
</dbReference>
<evidence type="ECO:0008006" key="6">
    <source>
        <dbReference type="Google" id="ProtNLM"/>
    </source>
</evidence>
<keyword evidence="5" id="KW-1185">Reference proteome</keyword>
<dbReference type="Pfam" id="PF23753">
    <property type="entry name" value="TPR_WDR11"/>
    <property type="match status" value="1"/>
</dbReference>
<feature type="domain" description="WDR11 first beta-propeller" evidence="1">
    <location>
        <begin position="56"/>
        <end position="359"/>
    </location>
</feature>
<dbReference type="InterPro" id="IPR036322">
    <property type="entry name" value="WD40_repeat_dom_sf"/>
</dbReference>
<dbReference type="InterPro" id="IPR015943">
    <property type="entry name" value="WD40/YVTN_repeat-like_dom_sf"/>
</dbReference>
<proteinExistence type="predicted"/>
<evidence type="ECO:0000313" key="4">
    <source>
        <dbReference type="EMBL" id="CAH1400674.1"/>
    </source>
</evidence>
<dbReference type="InterPro" id="IPR057852">
    <property type="entry name" value="Beta-prop_WDR11_1st"/>
</dbReference>
<dbReference type="PANTHER" id="PTHR14593:SF5">
    <property type="entry name" value="WD REPEAT-CONTAINING PROTEIN 11"/>
    <property type="match status" value="1"/>
</dbReference>
<sequence length="1184" mass="133674">MASSDFFNSPNLQNKFDQNVAGDNKLSDSYIIEDDNDRKPGPVHQFQLVSPRTITGPANMSNKGAIDWGYHGLMAYGSNSTVFVIDTRNVQVVQTLDKHKSTVKKILWVSGVETKRDGNPGIQLVSGDVSGQIIHWDVTTSTALALLQDGNKAVLGMEWVPGLENELMLAALHSPYFLIIWDIKKQAKLWKKSFTDALLSFNFDPFDGSKIAFLCHDCILFVDDFKIGKIPSTNGRKYYISTPRLDSSFEENIRGRDRLKKLMKGLVVAETKPKPDEVMTISECVQLMYHKSLRHHLILLYPRDIILIDLHIHQTIGIVPIERTMSPLLQVITTRHRDLLYCLHESGSVSVKVRKKVYQTITPSPLDGNDNSSADFGSYSSDMFMYYEHKCQSEIIRQIKSSRVLGISLDPISEKNIGLFLSSGKVIFLELELNSGIDNSELRTISDLFSPLSVEKAPLRLLPTSVLSGINGNITIMRMCPPMTKRNKDFYLPLLAVGTSTGYLYLYHLSYGTIFKELVIHSNPIRGIEWTGLRSIITFGYGEGSKVKNEVFITDIRTGQTMSIRTDKSNENPISILRVSPLRQYFVIYLKEGPFELWDLATLTLLRAITKKFPSLTAIEWSPIYSAKSLQSKRKSKSDIYDGGYRTLVREHLVLSDNNSQLYHFSVEGDSIKDGMKIPPESGYVNMVTSLAFKANQIVLSDMDGCVYLWDLKARSSRNVNTNRGAIKYLRFAPGKTNLKFLILFNDGIDIIDLDQNQYEKKAQLKWGRENSKIVDADWANSELPVIATEDGWIRILDIKLTCTSSPISQYNFKYIISCPTMLSPKLLTKMQFILCTQFWKSTPNYRTLCVQDGIPEQNLAQVNSQLELLDIGPEFADLNVAEKCLRVSEMLGDTYGVDLWTVALYYLKVSAADKKSEKQSTLSKDDSLSMDLKRMNQYPDIEPLDTCYDYLMDPYSYQRLQLDRVSLHEWKRGDYKHTQMVVERLVLLGEMDRAVQLLLETDIDNPNYYTDAIKACLVATIQQTGAAQSTIKLVATNLIANGKIWEGVQLLCLIGKGLDGCRYLVSYGMWESAVWLAKSVLPIPDAVEVMKKFADHLASNGDRFAAILVLISQLQFEKALEMLYSQHQVLTGGLLLMACQHYDIDISHQLIVAVYSSLHDYLLSIGNLDGARGLAEHLKIKVN</sequence>
<evidence type="ECO:0000259" key="3">
    <source>
        <dbReference type="Pfam" id="PF23753"/>
    </source>
</evidence>
<dbReference type="InterPro" id="IPR057853">
    <property type="entry name" value="Beta-prop_WDR11_2nd"/>
</dbReference>
<feature type="domain" description="WDR11 TPR" evidence="3">
    <location>
        <begin position="963"/>
        <end position="1149"/>
    </location>
</feature>
<dbReference type="OrthoDB" id="1291858at2759"/>